<dbReference type="InterPro" id="IPR013035">
    <property type="entry name" value="PEP_carboxykinase_C"/>
</dbReference>
<comment type="subcellular location">
    <subcellularLocation>
        <location evidence="10">Cytoplasm</location>
    </subcellularLocation>
</comment>
<keyword evidence="5 10" id="KW-0547">Nucleotide-binding</keyword>
<feature type="binding site" evidence="10">
    <location>
        <position position="201"/>
    </location>
    <ligand>
        <name>ATP</name>
        <dbReference type="ChEBI" id="CHEBI:30616"/>
    </ligand>
</feature>
<keyword evidence="11" id="KW-0418">Kinase</keyword>
<dbReference type="HAMAP" id="MF_00453">
    <property type="entry name" value="PEPCK_ATP"/>
    <property type="match status" value="1"/>
</dbReference>
<keyword evidence="11" id="KW-0808">Transferase</keyword>
<dbReference type="GO" id="GO:0005524">
    <property type="term" value="F:ATP binding"/>
    <property type="evidence" value="ECO:0007669"/>
    <property type="project" value="UniProtKB-UniRule"/>
</dbReference>
<dbReference type="EC" id="4.1.1.49" evidence="3 10"/>
<dbReference type="GO" id="GO:0005829">
    <property type="term" value="C:cytosol"/>
    <property type="evidence" value="ECO:0007669"/>
    <property type="project" value="TreeGrafter"/>
</dbReference>
<evidence type="ECO:0000256" key="3">
    <source>
        <dbReference type="ARBA" id="ARBA00012363"/>
    </source>
</evidence>
<comment type="caution">
    <text evidence="10">Lacks conserved residue(s) required for the propagation of feature annotation.</text>
</comment>
<comment type="pathway">
    <text evidence="1 10">Carbohydrate biosynthesis; gluconeogenesis.</text>
</comment>
<accession>A0A839ZEI3</accession>
<protein>
    <recommendedName>
        <fullName evidence="3 10">Phosphoenolpyruvate carboxykinase (ATP)</fullName>
        <shortName evidence="10">PCK</shortName>
        <shortName evidence="10">PEP carboxykinase</shortName>
        <shortName evidence="10">PEPCK</shortName>
        <ecNumber evidence="3 10">4.1.1.49</ecNumber>
    </recommendedName>
</protein>
<dbReference type="InterPro" id="IPR008210">
    <property type="entry name" value="PEP_carboxykinase_N"/>
</dbReference>
<dbReference type="GO" id="GO:0006094">
    <property type="term" value="P:gluconeogenesis"/>
    <property type="evidence" value="ECO:0007669"/>
    <property type="project" value="UniProtKB-UniRule"/>
</dbReference>
<keyword evidence="10" id="KW-0479">Metal-binding</keyword>
<name>A0A839ZEI3_9HYPH</name>
<feature type="binding site" evidence="10">
    <location>
        <position position="201"/>
    </location>
    <ligand>
        <name>substrate</name>
    </ligand>
</feature>
<dbReference type="GO" id="GO:0004612">
    <property type="term" value="F:phosphoenolpyruvate carboxykinase (ATP) activity"/>
    <property type="evidence" value="ECO:0007669"/>
    <property type="project" value="UniProtKB-UniRule"/>
</dbReference>
<dbReference type="EMBL" id="JACICD010000008">
    <property type="protein sequence ID" value="MBB3773223.1"/>
    <property type="molecule type" value="Genomic_DNA"/>
</dbReference>
<sequence length="532" mass="56925">MHQTGTRNEQHGIEAIGLAGTGKVFWNLAEAALCERSIARGESHMSAFGALVADSGAPAGRSPEDRFIVRDEASEADVWWDNVNALTRETFEQLKADALAHAGGRTLFAQDLEAGADPAFRTPVRVFTEHAWQALFILDLLHRPDSAELATFVPELTVLCLPSFRTEPDRHGVRSRTVIACDLAGGLVLIGGTLHAGEMAKAIFSVLTYTLPARGVLPLHAAANMGEAGDVALFIGESGAGKTALAADATRLLIGDDETGWSRTGVFNVENGCCVRTEGLAAAEPALAAAAHQFGAVLENVALDGDTRLPMFDAPARAEGARAVFPLAALPHAAPEARGAAPRHLFLLVQDPHGVLPPLARLTPAQALYHFLSGYTAGPTDAAEPEVRFSAGFSGSLLLRHPSTYGRQLRELIGARDVECWMVNTGWTGGKAGTGRRMPIEVTRHLVAAVLEDRLMEAEWRTDPHFGFAVPMAVEGVDSRLLDPARGWASRMDYAMTARRLVSLFSDNFARFENAVDDEVRHAQPGMAIAAE</sequence>
<dbReference type="InterPro" id="IPR001272">
    <property type="entry name" value="PEP_carboxykinase_ATP"/>
</dbReference>
<dbReference type="Gene3D" id="3.40.449.10">
    <property type="entry name" value="Phosphoenolpyruvate Carboxykinase, domain 1"/>
    <property type="match status" value="1"/>
</dbReference>
<comment type="caution">
    <text evidence="11">The sequence shown here is derived from an EMBL/GenBank/DDBJ whole genome shotgun (WGS) entry which is preliminary data.</text>
</comment>
<keyword evidence="12" id="KW-1185">Reference proteome</keyword>
<keyword evidence="10" id="KW-0464">Manganese</keyword>
<reference evidence="11 12" key="1">
    <citation type="submission" date="2020-08" db="EMBL/GenBank/DDBJ databases">
        <title>Genomic Encyclopedia of Type Strains, Phase IV (KMG-IV): sequencing the most valuable type-strain genomes for metagenomic binning, comparative biology and taxonomic classification.</title>
        <authorList>
            <person name="Goeker M."/>
        </authorList>
    </citation>
    <scope>NUCLEOTIDE SEQUENCE [LARGE SCALE GENOMIC DNA]</scope>
    <source>
        <strain evidence="11 12">DSM 5895</strain>
    </source>
</reference>
<feature type="binding site" evidence="10">
    <location>
        <position position="61"/>
    </location>
    <ligand>
        <name>substrate</name>
    </ligand>
</feature>
<keyword evidence="11" id="KW-0670">Pyruvate</keyword>
<dbReference type="UniPathway" id="UPA00138"/>
<evidence type="ECO:0000256" key="10">
    <source>
        <dbReference type="HAMAP-Rule" id="MF_00453"/>
    </source>
</evidence>
<feature type="binding site" evidence="10">
    <location>
        <position position="220"/>
    </location>
    <ligand>
        <name>Mn(2+)</name>
        <dbReference type="ChEBI" id="CHEBI:29035"/>
    </ligand>
</feature>
<comment type="catalytic activity">
    <reaction evidence="9 10">
        <text>oxaloacetate + ATP = phosphoenolpyruvate + ADP + CO2</text>
        <dbReference type="Rhea" id="RHEA:18617"/>
        <dbReference type="ChEBI" id="CHEBI:16452"/>
        <dbReference type="ChEBI" id="CHEBI:16526"/>
        <dbReference type="ChEBI" id="CHEBI:30616"/>
        <dbReference type="ChEBI" id="CHEBI:58702"/>
        <dbReference type="ChEBI" id="CHEBI:456216"/>
        <dbReference type="EC" id="4.1.1.49"/>
    </reaction>
</comment>
<dbReference type="GO" id="GO:0046872">
    <property type="term" value="F:metal ion binding"/>
    <property type="evidence" value="ECO:0007669"/>
    <property type="project" value="UniProtKB-KW"/>
</dbReference>
<dbReference type="PIRSF" id="PIRSF006294">
    <property type="entry name" value="PEP_crbxkin"/>
    <property type="match status" value="1"/>
</dbReference>
<dbReference type="RefSeq" id="WP_183191366.1">
    <property type="nucleotide sequence ID" value="NZ_JACICD010000008.1"/>
</dbReference>
<evidence type="ECO:0000256" key="9">
    <source>
        <dbReference type="ARBA" id="ARBA00047371"/>
    </source>
</evidence>
<feature type="binding site" evidence="10">
    <location>
        <position position="322"/>
    </location>
    <ligand>
        <name>ATP</name>
        <dbReference type="ChEBI" id="CHEBI:30616"/>
    </ligand>
</feature>
<evidence type="ECO:0000256" key="6">
    <source>
        <dbReference type="ARBA" id="ARBA00022793"/>
    </source>
</evidence>
<keyword evidence="4 10" id="KW-0312">Gluconeogenesis</keyword>
<dbReference type="GO" id="GO:0016301">
    <property type="term" value="F:kinase activity"/>
    <property type="evidence" value="ECO:0007669"/>
    <property type="project" value="UniProtKB-KW"/>
</dbReference>
<feature type="binding site" evidence="10">
    <location>
        <position position="322"/>
    </location>
    <ligand>
        <name>substrate</name>
    </ligand>
</feature>
<dbReference type="AlphaFoldDB" id="A0A839ZEI3"/>
<dbReference type="SUPFAM" id="SSF68923">
    <property type="entry name" value="PEP carboxykinase N-terminal domain"/>
    <property type="match status" value="1"/>
</dbReference>
<keyword evidence="7 10" id="KW-0067">ATP-binding</keyword>
<keyword evidence="6 10" id="KW-0210">Decarboxylase</keyword>
<dbReference type="PANTHER" id="PTHR30031">
    <property type="entry name" value="PHOSPHOENOLPYRUVATE CARBOXYKINASE ATP"/>
    <property type="match status" value="1"/>
</dbReference>
<comment type="cofactor">
    <cofactor evidence="10">
        <name>Mn(2+)</name>
        <dbReference type="ChEBI" id="CHEBI:29035"/>
    </cofactor>
    <text evidence="10">Binds 1 Mn(2+) ion per subunit.</text>
</comment>
<feature type="binding site" evidence="10">
    <location>
        <position position="443"/>
    </location>
    <ligand>
        <name>ATP</name>
        <dbReference type="ChEBI" id="CHEBI:30616"/>
    </ligand>
</feature>
<evidence type="ECO:0000256" key="8">
    <source>
        <dbReference type="ARBA" id="ARBA00023239"/>
    </source>
</evidence>
<dbReference type="Gene3D" id="2.170.8.10">
    <property type="entry name" value="Phosphoenolpyruvate Carboxykinase, domain 2"/>
    <property type="match status" value="1"/>
</dbReference>
<evidence type="ECO:0000256" key="5">
    <source>
        <dbReference type="ARBA" id="ARBA00022741"/>
    </source>
</evidence>
<dbReference type="Pfam" id="PF01293">
    <property type="entry name" value="PEPCK_ATP"/>
    <property type="match status" value="1"/>
</dbReference>
<evidence type="ECO:0000256" key="4">
    <source>
        <dbReference type="ARBA" id="ARBA00022432"/>
    </source>
</evidence>
<feature type="binding site" evidence="10">
    <location>
        <position position="201"/>
    </location>
    <ligand>
        <name>Mn(2+)</name>
        <dbReference type="ChEBI" id="CHEBI:29035"/>
    </ligand>
</feature>
<evidence type="ECO:0000256" key="1">
    <source>
        <dbReference type="ARBA" id="ARBA00004742"/>
    </source>
</evidence>
<keyword evidence="10" id="KW-0963">Cytoplasm</keyword>
<dbReference type="Proteomes" id="UP000533469">
    <property type="component" value="Unassembled WGS sequence"/>
</dbReference>
<evidence type="ECO:0000256" key="7">
    <source>
        <dbReference type="ARBA" id="ARBA00022840"/>
    </source>
</evidence>
<comment type="function">
    <text evidence="10">Involved in the gluconeogenesis. Catalyzes the conversion of oxaloacetate (OAA) to phosphoenolpyruvate (PEP) through direct phosphoryl transfer between the nucleoside triphosphate and OAA.</text>
</comment>
<evidence type="ECO:0000313" key="12">
    <source>
        <dbReference type="Proteomes" id="UP000533469"/>
    </source>
</evidence>
<comment type="similarity">
    <text evidence="2 10">Belongs to the phosphoenolpyruvate carboxykinase (ATP) family.</text>
</comment>
<feature type="binding site" evidence="10">
    <location>
        <position position="257"/>
    </location>
    <ligand>
        <name>Mn(2+)</name>
        <dbReference type="ChEBI" id="CHEBI:29035"/>
    </ligand>
</feature>
<dbReference type="SUPFAM" id="SSF53795">
    <property type="entry name" value="PEP carboxykinase-like"/>
    <property type="match status" value="1"/>
</dbReference>
<proteinExistence type="inferred from homology"/>
<feature type="binding site" evidence="10">
    <location>
        <position position="220"/>
    </location>
    <ligand>
        <name>ATP</name>
        <dbReference type="ChEBI" id="CHEBI:30616"/>
    </ligand>
</feature>
<dbReference type="Gene3D" id="3.90.228.20">
    <property type="match status" value="1"/>
</dbReference>
<dbReference type="PANTHER" id="PTHR30031:SF0">
    <property type="entry name" value="PHOSPHOENOLPYRUVATE CARBOXYKINASE (ATP)"/>
    <property type="match status" value="1"/>
</dbReference>
<organism evidence="11 12">
    <name type="scientific">Ancylobacter tetraedralis</name>
    <dbReference type="NCBI Taxonomy" id="217068"/>
    <lineage>
        <taxon>Bacteria</taxon>
        <taxon>Pseudomonadati</taxon>
        <taxon>Pseudomonadota</taxon>
        <taxon>Alphaproteobacteria</taxon>
        <taxon>Hyphomicrobiales</taxon>
        <taxon>Xanthobacteraceae</taxon>
        <taxon>Ancylobacter</taxon>
    </lineage>
</organism>
<evidence type="ECO:0000313" key="11">
    <source>
        <dbReference type="EMBL" id="MBB3773223.1"/>
    </source>
</evidence>
<keyword evidence="8 10" id="KW-0456">Lyase</keyword>
<gene>
    <name evidence="10" type="primary">pckA</name>
    <name evidence="11" type="ORF">FHS55_003854</name>
</gene>
<evidence type="ECO:0000256" key="2">
    <source>
        <dbReference type="ARBA" id="ARBA00006052"/>
    </source>
</evidence>